<protein>
    <submittedName>
        <fullName evidence="7">Putative response regulatory protein</fullName>
    </submittedName>
</protein>
<reference evidence="7 8" key="1">
    <citation type="journal article" date="2012" name="J. Bacteriol.">
        <title>Draft Genome Sequence of Bacillus isronensis Strain B3W22, Isolated from the Upper Atmosphere.</title>
        <authorList>
            <person name="Shivaji S."/>
            <person name="Ara S."/>
            <person name="Singh S.K."/>
            <person name="Bandi S."/>
            <person name="Singh A."/>
            <person name="Pinnaka A.K."/>
        </authorList>
    </citation>
    <scope>NUCLEOTIDE SEQUENCE [LARGE SCALE GENOMIC DNA]</scope>
    <source>
        <strain evidence="7 8">B3W22</strain>
    </source>
</reference>
<feature type="domain" description="HTH araC/xylS-type" evidence="5">
    <location>
        <begin position="127"/>
        <end position="226"/>
    </location>
</feature>
<dbReference type="SUPFAM" id="SSF46689">
    <property type="entry name" value="Homeodomain-like"/>
    <property type="match status" value="2"/>
</dbReference>
<dbReference type="InterPro" id="IPR018060">
    <property type="entry name" value="HTH_AraC"/>
</dbReference>
<dbReference type="Proteomes" id="UP000004738">
    <property type="component" value="Unassembled WGS sequence"/>
</dbReference>
<dbReference type="RefSeq" id="WP_008405311.1">
    <property type="nucleotide sequence ID" value="NZ_AMCK01000006.1"/>
</dbReference>
<dbReference type="PROSITE" id="PS50110">
    <property type="entry name" value="RESPONSE_REGULATORY"/>
    <property type="match status" value="1"/>
</dbReference>
<sequence>MNILLIDDEHLEVEQLEYLISPHFPNWTIFKAYDASQALQIAKKIKIELIFLDIHMPGKSGLELAKDLKALYKTRIVMVTAYQSFEFAQKAIRIGVEDYLTKPIIEDDLMRVINKYDHWNSKDSTIQSALDIIHENYSEKLTVNDIAKKIFINPSYLSRKFLETQKIGLNEYLNRYRLEKVTQLLASEKEHSISEVAEKCGFNSQHYLSVAFKKKFGITPREYRLRSRLGMQHENS</sequence>
<dbReference type="PROSITE" id="PS00041">
    <property type="entry name" value="HTH_ARAC_FAMILY_1"/>
    <property type="match status" value="1"/>
</dbReference>
<dbReference type="InterPro" id="IPR011006">
    <property type="entry name" value="CheY-like_superfamily"/>
</dbReference>
<dbReference type="InterPro" id="IPR009057">
    <property type="entry name" value="Homeodomain-like_sf"/>
</dbReference>
<dbReference type="InterPro" id="IPR020449">
    <property type="entry name" value="Tscrpt_reg_AraC-type_HTH"/>
</dbReference>
<comment type="caution">
    <text evidence="7">The sequence shown here is derived from an EMBL/GenBank/DDBJ whole genome shotgun (WGS) entry which is preliminary data.</text>
</comment>
<dbReference type="AlphaFoldDB" id="K1L4I7"/>
<evidence type="ECO:0000259" key="6">
    <source>
        <dbReference type="PROSITE" id="PS50110"/>
    </source>
</evidence>
<dbReference type="SMART" id="SM00342">
    <property type="entry name" value="HTH_ARAC"/>
    <property type="match status" value="1"/>
</dbReference>
<dbReference type="GO" id="GO:0003700">
    <property type="term" value="F:DNA-binding transcription factor activity"/>
    <property type="evidence" value="ECO:0007669"/>
    <property type="project" value="InterPro"/>
</dbReference>
<evidence type="ECO:0000256" key="4">
    <source>
        <dbReference type="PROSITE-ProRule" id="PRU00169"/>
    </source>
</evidence>
<keyword evidence="3" id="KW-0804">Transcription</keyword>
<evidence type="ECO:0000256" key="1">
    <source>
        <dbReference type="ARBA" id="ARBA00023015"/>
    </source>
</evidence>
<evidence type="ECO:0000313" key="7">
    <source>
        <dbReference type="EMBL" id="EKB45558.1"/>
    </source>
</evidence>
<feature type="modified residue" description="4-aspartylphosphate" evidence="4">
    <location>
        <position position="53"/>
    </location>
</feature>
<dbReference type="InterPro" id="IPR018062">
    <property type="entry name" value="HTH_AraC-typ_CS"/>
</dbReference>
<evidence type="ECO:0000256" key="2">
    <source>
        <dbReference type="ARBA" id="ARBA00023125"/>
    </source>
</evidence>
<proteinExistence type="predicted"/>
<dbReference type="SUPFAM" id="SSF52172">
    <property type="entry name" value="CheY-like"/>
    <property type="match status" value="1"/>
</dbReference>
<dbReference type="Gene3D" id="3.40.50.2300">
    <property type="match status" value="1"/>
</dbReference>
<dbReference type="PANTHER" id="PTHR43280:SF10">
    <property type="entry name" value="REGULATORY PROTEIN POCR"/>
    <property type="match status" value="1"/>
</dbReference>
<dbReference type="InterPro" id="IPR001789">
    <property type="entry name" value="Sig_transdc_resp-reg_receiver"/>
</dbReference>
<gene>
    <name evidence="7" type="ORF">B857_01509</name>
</gene>
<name>K1L4I7_9BACL</name>
<evidence type="ECO:0000259" key="5">
    <source>
        <dbReference type="PROSITE" id="PS01124"/>
    </source>
</evidence>
<dbReference type="PATRIC" id="fig|1224748.3.peg.1506"/>
<dbReference type="Gene3D" id="1.10.10.60">
    <property type="entry name" value="Homeodomain-like"/>
    <property type="match status" value="2"/>
</dbReference>
<keyword evidence="2" id="KW-0238">DNA-binding</keyword>
<dbReference type="Pfam" id="PF00072">
    <property type="entry name" value="Response_reg"/>
    <property type="match status" value="1"/>
</dbReference>
<dbReference type="GO" id="GO:0000160">
    <property type="term" value="P:phosphorelay signal transduction system"/>
    <property type="evidence" value="ECO:0007669"/>
    <property type="project" value="InterPro"/>
</dbReference>
<dbReference type="PANTHER" id="PTHR43280">
    <property type="entry name" value="ARAC-FAMILY TRANSCRIPTIONAL REGULATOR"/>
    <property type="match status" value="1"/>
</dbReference>
<dbReference type="Pfam" id="PF12833">
    <property type="entry name" value="HTH_18"/>
    <property type="match status" value="1"/>
</dbReference>
<dbReference type="SMART" id="SM00448">
    <property type="entry name" value="REC"/>
    <property type="match status" value="1"/>
</dbReference>
<evidence type="ECO:0000256" key="3">
    <source>
        <dbReference type="ARBA" id="ARBA00023163"/>
    </source>
</evidence>
<keyword evidence="1" id="KW-0805">Transcription regulation</keyword>
<dbReference type="PRINTS" id="PR00032">
    <property type="entry name" value="HTHARAC"/>
</dbReference>
<accession>K1L4I7</accession>
<evidence type="ECO:0000313" key="8">
    <source>
        <dbReference type="Proteomes" id="UP000004738"/>
    </source>
</evidence>
<feature type="domain" description="Response regulatory" evidence="6">
    <location>
        <begin position="2"/>
        <end position="117"/>
    </location>
</feature>
<dbReference type="EMBL" id="AMCK01000006">
    <property type="protein sequence ID" value="EKB45558.1"/>
    <property type="molecule type" value="Genomic_DNA"/>
</dbReference>
<dbReference type="CDD" id="cd17536">
    <property type="entry name" value="REC_YesN-like"/>
    <property type="match status" value="1"/>
</dbReference>
<organism evidence="7 8">
    <name type="scientific">Solibacillus isronensis B3W22</name>
    <dbReference type="NCBI Taxonomy" id="1224748"/>
    <lineage>
        <taxon>Bacteria</taxon>
        <taxon>Bacillati</taxon>
        <taxon>Bacillota</taxon>
        <taxon>Bacilli</taxon>
        <taxon>Bacillales</taxon>
        <taxon>Caryophanaceae</taxon>
        <taxon>Solibacillus</taxon>
    </lineage>
</organism>
<dbReference type="GO" id="GO:0043565">
    <property type="term" value="F:sequence-specific DNA binding"/>
    <property type="evidence" value="ECO:0007669"/>
    <property type="project" value="InterPro"/>
</dbReference>
<keyword evidence="4" id="KW-0597">Phosphoprotein</keyword>
<keyword evidence="8" id="KW-1185">Reference proteome</keyword>
<dbReference type="PROSITE" id="PS01124">
    <property type="entry name" value="HTH_ARAC_FAMILY_2"/>
    <property type="match status" value="1"/>
</dbReference>